<dbReference type="RefSeq" id="XP_003658313.1">
    <property type="nucleotide sequence ID" value="XM_003658265.1"/>
</dbReference>
<evidence type="ECO:0000313" key="2">
    <source>
        <dbReference type="Proteomes" id="UP000008181"/>
    </source>
</evidence>
<dbReference type="KEGG" id="ttt:THITE_2124874"/>
<dbReference type="GeneID" id="11522198"/>
<dbReference type="Gene3D" id="3.40.630.30">
    <property type="match status" value="1"/>
</dbReference>
<evidence type="ECO:0000313" key="1">
    <source>
        <dbReference type="EMBL" id="AEO71977.1"/>
    </source>
</evidence>
<dbReference type="eggNOG" id="ENOG502T64C">
    <property type="taxonomic scope" value="Eukaryota"/>
</dbReference>
<reference evidence="1 2" key="1">
    <citation type="journal article" date="2011" name="Nat. Biotechnol.">
        <title>Comparative genomic analysis of the thermophilic biomass-degrading fungi Myceliophthora thermophila and Thielavia terrestris.</title>
        <authorList>
            <person name="Berka R.M."/>
            <person name="Grigoriev I.V."/>
            <person name="Otillar R."/>
            <person name="Salamov A."/>
            <person name="Grimwood J."/>
            <person name="Reid I."/>
            <person name="Ishmael N."/>
            <person name="John T."/>
            <person name="Darmond C."/>
            <person name="Moisan M.-C."/>
            <person name="Henrissat B."/>
            <person name="Coutinho P.M."/>
            <person name="Lombard V."/>
            <person name="Natvig D.O."/>
            <person name="Lindquist E."/>
            <person name="Schmutz J."/>
            <person name="Lucas S."/>
            <person name="Harris P."/>
            <person name="Powlowski J."/>
            <person name="Bellemare A."/>
            <person name="Taylor D."/>
            <person name="Butler G."/>
            <person name="de Vries R.P."/>
            <person name="Allijn I.E."/>
            <person name="van den Brink J."/>
            <person name="Ushinsky S."/>
            <person name="Storms R."/>
            <person name="Powell A.J."/>
            <person name="Paulsen I.T."/>
            <person name="Elbourne L.D.H."/>
            <person name="Baker S.E."/>
            <person name="Magnuson J."/>
            <person name="LaBoissiere S."/>
            <person name="Clutterbuck A.J."/>
            <person name="Martinez D."/>
            <person name="Wogulis M."/>
            <person name="de Leon A.L."/>
            <person name="Rey M.W."/>
            <person name="Tsang A."/>
        </authorList>
    </citation>
    <scope>NUCLEOTIDE SEQUENCE [LARGE SCALE GENOMIC DNA]</scope>
    <source>
        <strain evidence="2">ATCC 38088 / NRRL 8126</strain>
    </source>
</reference>
<organism evidence="1 2">
    <name type="scientific">Thermothielavioides terrestris (strain ATCC 38088 / NRRL 8126)</name>
    <name type="common">Thielavia terrestris</name>
    <dbReference type="NCBI Taxonomy" id="578455"/>
    <lineage>
        <taxon>Eukaryota</taxon>
        <taxon>Fungi</taxon>
        <taxon>Dikarya</taxon>
        <taxon>Ascomycota</taxon>
        <taxon>Pezizomycotina</taxon>
        <taxon>Sordariomycetes</taxon>
        <taxon>Sordariomycetidae</taxon>
        <taxon>Sordariales</taxon>
        <taxon>Chaetomiaceae</taxon>
        <taxon>Thermothielavioides</taxon>
        <taxon>Thermothielavioides terrestris</taxon>
    </lineage>
</organism>
<gene>
    <name evidence="1" type="ORF">THITE_2124874</name>
</gene>
<evidence type="ECO:0008006" key="3">
    <source>
        <dbReference type="Google" id="ProtNLM"/>
    </source>
</evidence>
<keyword evidence="2" id="KW-1185">Reference proteome</keyword>
<dbReference type="Proteomes" id="UP000008181">
    <property type="component" value="Chromosome 6"/>
</dbReference>
<dbReference type="HOGENOM" id="CLU_2265571_0_0_1"/>
<dbReference type="EMBL" id="CP003014">
    <property type="protein sequence ID" value="AEO71977.1"/>
    <property type="molecule type" value="Genomic_DNA"/>
</dbReference>
<sequence>MIIRQATEADLETMTMVLVGASPLDPPYPYRCPDGPDRHLFPDKLAALCRQKCAEYLESSTVVVCEMPTDAYGSATQIVASSAWALPSAAQPIRPRRASTVGP</sequence>
<dbReference type="AlphaFoldDB" id="G2RH46"/>
<dbReference type="OrthoDB" id="4738875at2759"/>
<proteinExistence type="predicted"/>
<protein>
    <recommendedName>
        <fullName evidence="3">N-acetyltransferase domain-containing protein</fullName>
    </recommendedName>
</protein>
<accession>G2RH46</accession>
<name>G2RH46_THETT</name>